<name>A0A8D9C8Z2_9VIRU</name>
<organism evidence="1">
    <name type="scientific">uncultured marine phage</name>
    <dbReference type="NCBI Taxonomy" id="707152"/>
    <lineage>
        <taxon>Viruses</taxon>
        <taxon>environmental samples</taxon>
    </lineage>
</organism>
<dbReference type="EMBL" id="OU342829">
    <property type="protein sequence ID" value="CAG7580550.1"/>
    <property type="molecule type" value="Genomic_DNA"/>
</dbReference>
<gene>
    <name evidence="1" type="ORF">SLAVMIC_00471</name>
</gene>
<sequence>MWNTNTKTTIYMKFLKLKSNLTQDQITDIMDSFTQKESRDIRFLYMFMPHVNFIDSDGTISMFIVVDEYDFMKEDGSFDMGDMKSSFDKLTDIYKEKGINFSVENLTKDVLLSKEIKSDYKTIYGDIGVTSIQDEVLEMVDKFYKENVTVDDILDKMNESGKGIKVVSEFDKSILDKGF</sequence>
<proteinExistence type="predicted"/>
<accession>A0A8D9C8Z2</accession>
<protein>
    <submittedName>
        <fullName evidence="1">Uncharacterized protein</fullName>
    </submittedName>
</protein>
<evidence type="ECO:0000313" key="1">
    <source>
        <dbReference type="EMBL" id="CAG7580550.1"/>
    </source>
</evidence>
<reference evidence="1" key="1">
    <citation type="submission" date="2021-06" db="EMBL/GenBank/DDBJ databases">
        <authorList>
            <person name="Gannon L."/>
            <person name="Redgwell R T."/>
            <person name="Michniewski S."/>
            <person name="Harrison D C."/>
            <person name="Millard A."/>
        </authorList>
    </citation>
    <scope>NUCLEOTIDE SEQUENCE</scope>
</reference>